<dbReference type="CDD" id="cd04301">
    <property type="entry name" value="NAT_SF"/>
    <property type="match status" value="1"/>
</dbReference>
<dbReference type="EMBL" id="VIVQ01000001">
    <property type="protein sequence ID" value="TWE13326.1"/>
    <property type="molecule type" value="Genomic_DNA"/>
</dbReference>
<evidence type="ECO:0000313" key="3">
    <source>
        <dbReference type="Proteomes" id="UP000318297"/>
    </source>
</evidence>
<gene>
    <name evidence="2" type="ORF">BKA23_2155</name>
</gene>
<accession>A0A561ECH9</accession>
<sequence>MHNVTLGWRTPVEDAELVDLTIARGGVAEPGWWDRIRPHSLGWVAARTSDDKLVGFVNVAWDGCDHAFLIDTKTHPSHQHQGLGTTVVKLAISETRSAGCEWLFVDYVADLA</sequence>
<evidence type="ECO:0000259" key="1">
    <source>
        <dbReference type="PROSITE" id="PS51186"/>
    </source>
</evidence>
<dbReference type="InterPro" id="IPR000182">
    <property type="entry name" value="GNAT_dom"/>
</dbReference>
<dbReference type="SUPFAM" id="SSF55729">
    <property type="entry name" value="Acyl-CoA N-acyltransferases (Nat)"/>
    <property type="match status" value="1"/>
</dbReference>
<name>A0A561ECH9_9MICO</name>
<evidence type="ECO:0000313" key="2">
    <source>
        <dbReference type="EMBL" id="TWE13326.1"/>
    </source>
</evidence>
<dbReference type="Gene3D" id="3.40.630.30">
    <property type="match status" value="1"/>
</dbReference>
<dbReference type="AlphaFoldDB" id="A0A561ECH9"/>
<dbReference type="InterPro" id="IPR016181">
    <property type="entry name" value="Acyl_CoA_acyltransferase"/>
</dbReference>
<keyword evidence="2" id="KW-0808">Transferase</keyword>
<protein>
    <submittedName>
        <fullName evidence="2">Acetyltransferase (GNAT) family protein</fullName>
    </submittedName>
</protein>
<proteinExistence type="predicted"/>
<keyword evidence="3" id="KW-1185">Reference proteome</keyword>
<comment type="caution">
    <text evidence="2">The sequence shown here is derived from an EMBL/GenBank/DDBJ whole genome shotgun (WGS) entry which is preliminary data.</text>
</comment>
<dbReference type="Proteomes" id="UP000318297">
    <property type="component" value="Unassembled WGS sequence"/>
</dbReference>
<dbReference type="GO" id="GO:0016747">
    <property type="term" value="F:acyltransferase activity, transferring groups other than amino-acyl groups"/>
    <property type="evidence" value="ECO:0007669"/>
    <property type="project" value="InterPro"/>
</dbReference>
<organism evidence="2 3">
    <name type="scientific">Rudaeicoccus suwonensis</name>
    <dbReference type="NCBI Taxonomy" id="657409"/>
    <lineage>
        <taxon>Bacteria</taxon>
        <taxon>Bacillati</taxon>
        <taxon>Actinomycetota</taxon>
        <taxon>Actinomycetes</taxon>
        <taxon>Micrococcales</taxon>
        <taxon>Dermacoccaceae</taxon>
        <taxon>Rudaeicoccus</taxon>
    </lineage>
</organism>
<dbReference type="PROSITE" id="PS51186">
    <property type="entry name" value="GNAT"/>
    <property type="match status" value="1"/>
</dbReference>
<dbReference type="Pfam" id="PF00583">
    <property type="entry name" value="Acetyltransf_1"/>
    <property type="match status" value="1"/>
</dbReference>
<feature type="domain" description="N-acetyltransferase" evidence="1">
    <location>
        <begin position="1"/>
        <end position="112"/>
    </location>
</feature>
<reference evidence="2 3" key="1">
    <citation type="submission" date="2019-06" db="EMBL/GenBank/DDBJ databases">
        <title>Sequencing the genomes of 1000 actinobacteria strains.</title>
        <authorList>
            <person name="Klenk H.-P."/>
        </authorList>
    </citation>
    <scope>NUCLEOTIDE SEQUENCE [LARGE SCALE GENOMIC DNA]</scope>
    <source>
        <strain evidence="2 3">DSM 19560</strain>
    </source>
</reference>